<dbReference type="AlphaFoldDB" id="A0A1M3U0F6"/>
<dbReference type="VEuPathDB" id="FungiDB:ASPFODRAFT_259602"/>
<protein>
    <submittedName>
        <fullName evidence="1">Uncharacterized protein</fullName>
    </submittedName>
</protein>
<evidence type="ECO:0000313" key="2">
    <source>
        <dbReference type="Proteomes" id="UP000184063"/>
    </source>
</evidence>
<gene>
    <name evidence="1" type="ORF">ASPFODRAFT_259602</name>
</gene>
<accession>A0A1M3U0F6</accession>
<dbReference type="EMBL" id="KV878236">
    <property type="protein sequence ID" value="OJZ92404.1"/>
    <property type="molecule type" value="Genomic_DNA"/>
</dbReference>
<organism evidence="1 2">
    <name type="scientific">Aspergillus luchuensis (strain CBS 106.47)</name>
    <dbReference type="NCBI Taxonomy" id="1137211"/>
    <lineage>
        <taxon>Eukaryota</taxon>
        <taxon>Fungi</taxon>
        <taxon>Dikarya</taxon>
        <taxon>Ascomycota</taxon>
        <taxon>Pezizomycotina</taxon>
        <taxon>Eurotiomycetes</taxon>
        <taxon>Eurotiomycetidae</taxon>
        <taxon>Eurotiales</taxon>
        <taxon>Aspergillaceae</taxon>
        <taxon>Aspergillus</taxon>
        <taxon>Aspergillus subgen. Circumdati</taxon>
    </lineage>
</organism>
<evidence type="ECO:0000313" key="1">
    <source>
        <dbReference type="EMBL" id="OJZ92404.1"/>
    </source>
</evidence>
<dbReference type="Proteomes" id="UP000184063">
    <property type="component" value="Unassembled WGS sequence"/>
</dbReference>
<reference evidence="2" key="1">
    <citation type="journal article" date="2017" name="Genome Biol.">
        <title>Comparative genomics reveals high biological diversity and specific adaptations in the industrially and medically important fungal genus Aspergillus.</title>
        <authorList>
            <person name="de Vries R.P."/>
            <person name="Riley R."/>
            <person name="Wiebenga A."/>
            <person name="Aguilar-Osorio G."/>
            <person name="Amillis S."/>
            <person name="Uchima C.A."/>
            <person name="Anderluh G."/>
            <person name="Asadollahi M."/>
            <person name="Askin M."/>
            <person name="Barry K."/>
            <person name="Battaglia E."/>
            <person name="Bayram O."/>
            <person name="Benocci T."/>
            <person name="Braus-Stromeyer S.A."/>
            <person name="Caldana C."/>
            <person name="Canovas D."/>
            <person name="Cerqueira G.C."/>
            <person name="Chen F."/>
            <person name="Chen W."/>
            <person name="Choi C."/>
            <person name="Clum A."/>
            <person name="Dos Santos R.A."/>
            <person name="Damasio A.R."/>
            <person name="Diallinas G."/>
            <person name="Emri T."/>
            <person name="Fekete E."/>
            <person name="Flipphi M."/>
            <person name="Freyberg S."/>
            <person name="Gallo A."/>
            <person name="Gournas C."/>
            <person name="Habgood R."/>
            <person name="Hainaut M."/>
            <person name="Harispe M.L."/>
            <person name="Henrissat B."/>
            <person name="Hilden K.S."/>
            <person name="Hope R."/>
            <person name="Hossain A."/>
            <person name="Karabika E."/>
            <person name="Karaffa L."/>
            <person name="Karanyi Z."/>
            <person name="Krasevec N."/>
            <person name="Kuo A."/>
            <person name="Kusch H."/>
            <person name="LaButti K."/>
            <person name="Lagendijk E.L."/>
            <person name="Lapidus A."/>
            <person name="Levasseur A."/>
            <person name="Lindquist E."/>
            <person name="Lipzen A."/>
            <person name="Logrieco A.F."/>
            <person name="MacCabe A."/>
            <person name="Maekelae M.R."/>
            <person name="Malavazi I."/>
            <person name="Melin P."/>
            <person name="Meyer V."/>
            <person name="Mielnichuk N."/>
            <person name="Miskei M."/>
            <person name="Molnar A.P."/>
            <person name="Mule G."/>
            <person name="Ngan C.Y."/>
            <person name="Orejas M."/>
            <person name="Orosz E."/>
            <person name="Ouedraogo J.P."/>
            <person name="Overkamp K.M."/>
            <person name="Park H.-S."/>
            <person name="Perrone G."/>
            <person name="Piumi F."/>
            <person name="Punt P.J."/>
            <person name="Ram A.F."/>
            <person name="Ramon A."/>
            <person name="Rauscher S."/>
            <person name="Record E."/>
            <person name="Riano-Pachon D.M."/>
            <person name="Robert V."/>
            <person name="Roehrig J."/>
            <person name="Ruller R."/>
            <person name="Salamov A."/>
            <person name="Salih N.S."/>
            <person name="Samson R.A."/>
            <person name="Sandor E."/>
            <person name="Sanguinetti M."/>
            <person name="Schuetze T."/>
            <person name="Sepcic K."/>
            <person name="Shelest E."/>
            <person name="Sherlock G."/>
            <person name="Sophianopoulou V."/>
            <person name="Squina F.M."/>
            <person name="Sun H."/>
            <person name="Susca A."/>
            <person name="Todd R.B."/>
            <person name="Tsang A."/>
            <person name="Unkles S.E."/>
            <person name="van de Wiele N."/>
            <person name="van Rossen-Uffink D."/>
            <person name="Oliveira J.V."/>
            <person name="Vesth T.C."/>
            <person name="Visser J."/>
            <person name="Yu J.-H."/>
            <person name="Zhou M."/>
            <person name="Andersen M.R."/>
            <person name="Archer D.B."/>
            <person name="Baker S.E."/>
            <person name="Benoit I."/>
            <person name="Brakhage A.A."/>
            <person name="Braus G.H."/>
            <person name="Fischer R."/>
            <person name="Frisvad J.C."/>
            <person name="Goldman G.H."/>
            <person name="Houbraken J."/>
            <person name="Oakley B."/>
            <person name="Pocsi I."/>
            <person name="Scazzocchio C."/>
            <person name="Seiboth B."/>
            <person name="vanKuyk P.A."/>
            <person name="Wortman J."/>
            <person name="Dyer P.S."/>
            <person name="Grigoriev I.V."/>
        </authorList>
    </citation>
    <scope>NUCLEOTIDE SEQUENCE [LARGE SCALE GENOMIC DNA]</scope>
    <source>
        <strain evidence="2">CBS 106.47</strain>
    </source>
</reference>
<proteinExistence type="predicted"/>
<sequence length="155" mass="18034">MTTTDYCSPPLNISSILPLTCMQIIFTFYEIEKEGQTNYWHPTTKATGPRPTCSERSRRLACCQHSSSAVSHLHSWTCGRRPTPMRNDPRQLGWDSMKLTPPSPKSSLHDRVSRRPQAVLRLFYWPYFVYSYLSMPNIIRKKLFISDVIYNQSLD</sequence>
<name>A0A1M3U0F6_ASPLC</name>